<keyword evidence="3" id="KW-1185">Reference proteome</keyword>
<evidence type="ECO:0000313" key="2">
    <source>
        <dbReference type="EMBL" id="KAK3600339.1"/>
    </source>
</evidence>
<accession>A0AAE0SYB5</accession>
<proteinExistence type="predicted"/>
<evidence type="ECO:0000313" key="3">
    <source>
        <dbReference type="Proteomes" id="UP001195483"/>
    </source>
</evidence>
<reference evidence="2" key="3">
    <citation type="submission" date="2023-05" db="EMBL/GenBank/DDBJ databases">
        <authorList>
            <person name="Smith C.H."/>
        </authorList>
    </citation>
    <scope>NUCLEOTIDE SEQUENCE</scope>
    <source>
        <strain evidence="2">CHS0354</strain>
        <tissue evidence="2">Mantle</tissue>
    </source>
</reference>
<feature type="region of interest" description="Disordered" evidence="1">
    <location>
        <begin position="83"/>
        <end position="107"/>
    </location>
</feature>
<dbReference type="AlphaFoldDB" id="A0AAE0SYB5"/>
<reference evidence="2" key="1">
    <citation type="journal article" date="2021" name="Genome Biol. Evol.">
        <title>A High-Quality Reference Genome for a Parasitic Bivalve with Doubly Uniparental Inheritance (Bivalvia: Unionida).</title>
        <authorList>
            <person name="Smith C.H."/>
        </authorList>
    </citation>
    <scope>NUCLEOTIDE SEQUENCE</scope>
    <source>
        <strain evidence="2">CHS0354</strain>
    </source>
</reference>
<dbReference type="Proteomes" id="UP001195483">
    <property type="component" value="Unassembled WGS sequence"/>
</dbReference>
<organism evidence="2 3">
    <name type="scientific">Potamilus streckersoni</name>
    <dbReference type="NCBI Taxonomy" id="2493646"/>
    <lineage>
        <taxon>Eukaryota</taxon>
        <taxon>Metazoa</taxon>
        <taxon>Spiralia</taxon>
        <taxon>Lophotrochozoa</taxon>
        <taxon>Mollusca</taxon>
        <taxon>Bivalvia</taxon>
        <taxon>Autobranchia</taxon>
        <taxon>Heteroconchia</taxon>
        <taxon>Palaeoheterodonta</taxon>
        <taxon>Unionida</taxon>
        <taxon>Unionoidea</taxon>
        <taxon>Unionidae</taxon>
        <taxon>Ambleminae</taxon>
        <taxon>Lampsilini</taxon>
        <taxon>Potamilus</taxon>
    </lineage>
</organism>
<reference evidence="2" key="2">
    <citation type="journal article" date="2021" name="Genome Biol. Evol.">
        <title>Developing a high-quality reference genome for a parasitic bivalve with doubly uniparental inheritance (Bivalvia: Unionida).</title>
        <authorList>
            <person name="Smith C.H."/>
        </authorList>
    </citation>
    <scope>NUCLEOTIDE SEQUENCE</scope>
    <source>
        <strain evidence="2">CHS0354</strain>
        <tissue evidence="2">Mantle</tissue>
    </source>
</reference>
<name>A0AAE0SYB5_9BIVA</name>
<comment type="caution">
    <text evidence="2">The sequence shown here is derived from an EMBL/GenBank/DDBJ whole genome shotgun (WGS) entry which is preliminary data.</text>
</comment>
<evidence type="ECO:0000256" key="1">
    <source>
        <dbReference type="SAM" id="MobiDB-lite"/>
    </source>
</evidence>
<gene>
    <name evidence="2" type="ORF">CHS0354_020006</name>
</gene>
<sequence>MEERHIDLFVSGLPQKLRRKSRKDRKCPKYRNIGYTARDCPNILPGDSYAAATYTSKVAEATENENSNEKEMEEIHQAVDLLLEQANEGGNQPNTSKTNSKKRKHKK</sequence>
<protein>
    <submittedName>
        <fullName evidence="2">Uncharacterized protein</fullName>
    </submittedName>
</protein>
<dbReference type="EMBL" id="JAEAOA010001217">
    <property type="protein sequence ID" value="KAK3600339.1"/>
    <property type="molecule type" value="Genomic_DNA"/>
</dbReference>